<evidence type="ECO:0000259" key="6">
    <source>
        <dbReference type="PROSITE" id="PS51188"/>
    </source>
</evidence>
<evidence type="ECO:0000256" key="4">
    <source>
        <dbReference type="ARBA" id="ARBA00022833"/>
    </source>
</evidence>
<dbReference type="PROSITE" id="PS51188">
    <property type="entry name" value="ZF_CR"/>
    <property type="match status" value="1"/>
</dbReference>
<organism evidence="7 8">
    <name type="scientific">Thalictrum thalictroides</name>
    <name type="common">Rue-anemone</name>
    <name type="synonym">Anemone thalictroides</name>
    <dbReference type="NCBI Taxonomy" id="46969"/>
    <lineage>
        <taxon>Eukaryota</taxon>
        <taxon>Viridiplantae</taxon>
        <taxon>Streptophyta</taxon>
        <taxon>Embryophyta</taxon>
        <taxon>Tracheophyta</taxon>
        <taxon>Spermatophyta</taxon>
        <taxon>Magnoliopsida</taxon>
        <taxon>Ranunculales</taxon>
        <taxon>Ranunculaceae</taxon>
        <taxon>Thalictroideae</taxon>
        <taxon>Thalictrum</taxon>
    </lineage>
</organism>
<evidence type="ECO:0000256" key="2">
    <source>
        <dbReference type="ARBA" id="ARBA00022737"/>
    </source>
</evidence>
<dbReference type="Proteomes" id="UP000554482">
    <property type="component" value="Unassembled WGS sequence"/>
</dbReference>
<evidence type="ECO:0000256" key="5">
    <source>
        <dbReference type="PROSITE-ProRule" id="PRU00546"/>
    </source>
</evidence>
<accession>A0A7J6WK40</accession>
<dbReference type="FunFam" id="2.10.230.10:FF:000001">
    <property type="entry name" value="DnaJ subfamily A member 2"/>
    <property type="match status" value="1"/>
</dbReference>
<name>A0A7J6WK40_THATH</name>
<dbReference type="GO" id="GO:0006457">
    <property type="term" value="P:protein folding"/>
    <property type="evidence" value="ECO:0007669"/>
    <property type="project" value="InterPro"/>
</dbReference>
<evidence type="ECO:0000313" key="8">
    <source>
        <dbReference type="Proteomes" id="UP000554482"/>
    </source>
</evidence>
<proteinExistence type="predicted"/>
<evidence type="ECO:0000256" key="1">
    <source>
        <dbReference type="ARBA" id="ARBA00022723"/>
    </source>
</evidence>
<dbReference type="CDD" id="cd10719">
    <property type="entry name" value="DnaJ_zf"/>
    <property type="match status" value="1"/>
</dbReference>
<comment type="caution">
    <text evidence="7">The sequence shown here is derived from an EMBL/GenBank/DDBJ whole genome shotgun (WGS) entry which is preliminary data.</text>
</comment>
<keyword evidence="1 5" id="KW-0479">Metal-binding</keyword>
<evidence type="ECO:0000313" key="7">
    <source>
        <dbReference type="EMBL" id="KAF5197313.1"/>
    </source>
</evidence>
<keyword evidence="4 5" id="KW-0862">Zinc</keyword>
<dbReference type="GO" id="GO:0030544">
    <property type="term" value="F:Hsp70 protein binding"/>
    <property type="evidence" value="ECO:0007669"/>
    <property type="project" value="InterPro"/>
</dbReference>
<dbReference type="GO" id="GO:0051082">
    <property type="term" value="F:unfolded protein binding"/>
    <property type="evidence" value="ECO:0007669"/>
    <property type="project" value="InterPro"/>
</dbReference>
<dbReference type="PANTHER" id="PTHR43888">
    <property type="entry name" value="DNAJ-LIKE-2, ISOFORM A-RELATED"/>
    <property type="match status" value="1"/>
</dbReference>
<feature type="domain" description="CR-type" evidence="6">
    <location>
        <begin position="5"/>
        <end position="86"/>
    </location>
</feature>
<dbReference type="InterPro" id="IPR044713">
    <property type="entry name" value="DNJA1/2-like"/>
</dbReference>
<dbReference type="AlphaFoldDB" id="A0A7J6WK40"/>
<dbReference type="InterPro" id="IPR036410">
    <property type="entry name" value="HSP_DnaJ_Cys-rich_dom_sf"/>
</dbReference>
<protein>
    <submittedName>
        <fullName evidence="7">Dnaj protein-like protein</fullName>
    </submittedName>
</protein>
<keyword evidence="2" id="KW-0677">Repeat</keyword>
<reference evidence="7 8" key="1">
    <citation type="submission" date="2020-06" db="EMBL/GenBank/DDBJ databases">
        <title>Transcriptomic and genomic resources for Thalictrum thalictroides and T. hernandezii: Facilitating candidate gene discovery in an emerging model plant lineage.</title>
        <authorList>
            <person name="Arias T."/>
            <person name="Riano-Pachon D.M."/>
            <person name="Di Stilio V.S."/>
        </authorList>
    </citation>
    <scope>NUCLEOTIDE SEQUENCE [LARGE SCALE GENOMIC DNA]</scope>
    <source>
        <strain evidence="8">cv. WT478/WT964</strain>
        <tissue evidence="7">Leaves</tissue>
    </source>
</reference>
<keyword evidence="3 5" id="KW-0863">Zinc-finger</keyword>
<dbReference type="Pfam" id="PF00684">
    <property type="entry name" value="DnaJ_CXXCXGXG"/>
    <property type="match status" value="1"/>
</dbReference>
<dbReference type="GO" id="GO:0008270">
    <property type="term" value="F:zinc ion binding"/>
    <property type="evidence" value="ECO:0007669"/>
    <property type="project" value="UniProtKB-KW"/>
</dbReference>
<gene>
    <name evidence="7" type="ORF">FRX31_013104</name>
</gene>
<feature type="zinc finger region" description="CR-type" evidence="5">
    <location>
        <begin position="5"/>
        <end position="86"/>
    </location>
</feature>
<sequence length="92" mass="9994">DLYNGTIKKFSVSRNVLCSNCNGKGTESGASMECQGSGMKVSERQLGPVMIRQTQHCCNDCKGTGEVISDHDRCVSCNGEKVVMEEKVFLSL</sequence>
<evidence type="ECO:0000256" key="3">
    <source>
        <dbReference type="ARBA" id="ARBA00022771"/>
    </source>
</evidence>
<dbReference type="OrthoDB" id="1937398at2759"/>
<dbReference type="EMBL" id="JABWDY010014818">
    <property type="protein sequence ID" value="KAF5197313.1"/>
    <property type="molecule type" value="Genomic_DNA"/>
</dbReference>
<dbReference type="InterPro" id="IPR001305">
    <property type="entry name" value="HSP_DnaJ_Cys-rich_dom"/>
</dbReference>
<dbReference type="Gene3D" id="2.10.230.10">
    <property type="entry name" value="Heat shock protein DnaJ, cysteine-rich domain"/>
    <property type="match status" value="1"/>
</dbReference>
<dbReference type="SUPFAM" id="SSF57938">
    <property type="entry name" value="DnaJ/Hsp40 cysteine-rich domain"/>
    <property type="match status" value="1"/>
</dbReference>
<keyword evidence="8" id="KW-1185">Reference proteome</keyword>
<feature type="non-terminal residue" evidence="7">
    <location>
        <position position="1"/>
    </location>
</feature>